<gene>
    <name evidence="2" type="ORF">CSUI_007066</name>
</gene>
<feature type="compositionally biased region" description="Basic and acidic residues" evidence="1">
    <location>
        <begin position="69"/>
        <end position="89"/>
    </location>
</feature>
<protein>
    <submittedName>
        <fullName evidence="2">Uncharacterized protein</fullName>
    </submittedName>
</protein>
<dbReference type="Pfam" id="PF08576">
    <property type="entry name" value="DUF1764"/>
    <property type="match status" value="1"/>
</dbReference>
<dbReference type="OrthoDB" id="343075at2759"/>
<dbReference type="EMBL" id="MIGC01003645">
    <property type="protein sequence ID" value="PHJ19101.1"/>
    <property type="molecule type" value="Genomic_DNA"/>
</dbReference>
<feature type="region of interest" description="Disordered" evidence="1">
    <location>
        <begin position="1"/>
        <end position="167"/>
    </location>
</feature>
<feature type="compositionally biased region" description="Basic and acidic residues" evidence="1">
    <location>
        <begin position="150"/>
        <end position="167"/>
    </location>
</feature>
<dbReference type="RefSeq" id="XP_067920803.1">
    <property type="nucleotide sequence ID" value="XM_068067216.1"/>
</dbReference>
<evidence type="ECO:0000256" key="1">
    <source>
        <dbReference type="SAM" id="MobiDB-lite"/>
    </source>
</evidence>
<dbReference type="InterPro" id="IPR013885">
    <property type="entry name" value="DUF1764_euk"/>
</dbReference>
<feature type="region of interest" description="Disordered" evidence="1">
    <location>
        <begin position="184"/>
        <end position="214"/>
    </location>
</feature>
<evidence type="ECO:0000313" key="3">
    <source>
        <dbReference type="Proteomes" id="UP000221165"/>
    </source>
</evidence>
<dbReference type="PANTHER" id="PTHR34066:SF1">
    <property type="entry name" value="DUF1764 FAMILY PROTEIN"/>
    <property type="match status" value="1"/>
</dbReference>
<feature type="compositionally biased region" description="Basic and acidic residues" evidence="1">
    <location>
        <begin position="41"/>
        <end position="51"/>
    </location>
</feature>
<dbReference type="GeneID" id="94430427"/>
<evidence type="ECO:0000313" key="2">
    <source>
        <dbReference type="EMBL" id="PHJ19101.1"/>
    </source>
</evidence>
<dbReference type="PANTHER" id="PTHR34066">
    <property type="entry name" value="GROWTH FACTOR 2"/>
    <property type="match status" value="1"/>
</dbReference>
<comment type="caution">
    <text evidence="2">The sequence shown here is derived from an EMBL/GenBank/DDBJ whole genome shotgun (WGS) entry which is preliminary data.</text>
</comment>
<dbReference type="AlphaFoldDB" id="A0A2C6JWZ8"/>
<dbReference type="Proteomes" id="UP000221165">
    <property type="component" value="Unassembled WGS sequence"/>
</dbReference>
<keyword evidence="3" id="KW-1185">Reference proteome</keyword>
<dbReference type="VEuPathDB" id="ToxoDB:CSUI_007066"/>
<proteinExistence type="predicted"/>
<name>A0A2C6JWZ8_9APIC</name>
<accession>A0A2C6JWZ8</accession>
<reference evidence="2 3" key="1">
    <citation type="journal article" date="2017" name="Int. J. Parasitol.">
        <title>The genome of the protozoan parasite Cystoisospora suis and a reverse vaccinology approach to identify vaccine candidates.</title>
        <authorList>
            <person name="Palmieri N."/>
            <person name="Shrestha A."/>
            <person name="Ruttkowski B."/>
            <person name="Beck T."/>
            <person name="Vogl C."/>
            <person name="Tomley F."/>
            <person name="Blake D.P."/>
            <person name="Joachim A."/>
        </authorList>
    </citation>
    <scope>NUCLEOTIDE SEQUENCE [LARGE SCALE GENOMIC DNA]</scope>
    <source>
        <strain evidence="2 3">Wien I</strain>
    </source>
</reference>
<organism evidence="2 3">
    <name type="scientific">Cystoisospora suis</name>
    <dbReference type="NCBI Taxonomy" id="483139"/>
    <lineage>
        <taxon>Eukaryota</taxon>
        <taxon>Sar</taxon>
        <taxon>Alveolata</taxon>
        <taxon>Apicomplexa</taxon>
        <taxon>Conoidasida</taxon>
        <taxon>Coccidia</taxon>
        <taxon>Eucoccidiorida</taxon>
        <taxon>Eimeriorina</taxon>
        <taxon>Sarcocystidae</taxon>
        <taxon>Cystoisospora</taxon>
    </lineage>
</organism>
<feature type="compositionally biased region" description="Basic residues" evidence="1">
    <location>
        <begin position="202"/>
        <end position="211"/>
    </location>
</feature>
<sequence length="259" mass="28986">MKREKKKTVAGLLCKVPQEHRERSEALAGNKKGSVLLSHYTTKEIKTKPPDRVGMLPRPGQDKGSGSKQKHEQRREPRHLTSLLSDKKTSGGSGRKHSDIQKNATKGVFTDGSDSVPRTSGEEGEAQTETGRLVKRKRKERKIQQSLNEDNNHVTKDEVEKETRRSCRQEVDDLFADCAKAMKSERARDDTSLAPSSAPVKKVQKKKRHRPASFEEDLGLNLQVARFTEDGLRIYSEEELKIGQGGGTPSCPFDCNCCF</sequence>